<name>A0ACC0ADK6_CATRO</name>
<evidence type="ECO:0000313" key="2">
    <source>
        <dbReference type="Proteomes" id="UP001060085"/>
    </source>
</evidence>
<evidence type="ECO:0000313" key="1">
    <source>
        <dbReference type="EMBL" id="KAI5658259.1"/>
    </source>
</evidence>
<accession>A0ACC0ADK6</accession>
<organism evidence="1 2">
    <name type="scientific">Catharanthus roseus</name>
    <name type="common">Madagascar periwinkle</name>
    <name type="synonym">Vinca rosea</name>
    <dbReference type="NCBI Taxonomy" id="4058"/>
    <lineage>
        <taxon>Eukaryota</taxon>
        <taxon>Viridiplantae</taxon>
        <taxon>Streptophyta</taxon>
        <taxon>Embryophyta</taxon>
        <taxon>Tracheophyta</taxon>
        <taxon>Spermatophyta</taxon>
        <taxon>Magnoliopsida</taxon>
        <taxon>eudicotyledons</taxon>
        <taxon>Gunneridae</taxon>
        <taxon>Pentapetalae</taxon>
        <taxon>asterids</taxon>
        <taxon>lamiids</taxon>
        <taxon>Gentianales</taxon>
        <taxon>Apocynaceae</taxon>
        <taxon>Rauvolfioideae</taxon>
        <taxon>Vinceae</taxon>
        <taxon>Catharanthinae</taxon>
        <taxon>Catharanthus</taxon>
    </lineage>
</organism>
<proteinExistence type="predicted"/>
<protein>
    <submittedName>
        <fullName evidence="1">Uncharacterized protein</fullName>
    </submittedName>
</protein>
<comment type="caution">
    <text evidence="1">The sequence shown here is derived from an EMBL/GenBank/DDBJ whole genome shotgun (WGS) entry which is preliminary data.</text>
</comment>
<sequence>MYLDRASLKKIGLPFLGQDAGPPCQGDLCYKYLSFYFGAALILEQPPISIFSTCLLLLYNRVSASAAALKDSSASTASQLHLLTCAIRSAAARGRHHRSSRAAWSLAAVQPLFVVTIATARFVRRCSLLAVRSPLLVLFCSFR</sequence>
<keyword evidence="2" id="KW-1185">Reference proteome</keyword>
<dbReference type="EMBL" id="CM044706">
    <property type="protein sequence ID" value="KAI5658259.1"/>
    <property type="molecule type" value="Genomic_DNA"/>
</dbReference>
<reference evidence="2" key="1">
    <citation type="journal article" date="2023" name="Nat. Plants">
        <title>Single-cell RNA sequencing provides a high-resolution roadmap for understanding the multicellular compartmentation of specialized metabolism.</title>
        <authorList>
            <person name="Sun S."/>
            <person name="Shen X."/>
            <person name="Li Y."/>
            <person name="Li Y."/>
            <person name="Wang S."/>
            <person name="Li R."/>
            <person name="Zhang H."/>
            <person name="Shen G."/>
            <person name="Guo B."/>
            <person name="Wei J."/>
            <person name="Xu J."/>
            <person name="St-Pierre B."/>
            <person name="Chen S."/>
            <person name="Sun C."/>
        </authorList>
    </citation>
    <scope>NUCLEOTIDE SEQUENCE [LARGE SCALE GENOMIC DNA]</scope>
</reference>
<gene>
    <name evidence="1" type="ORF">M9H77_27052</name>
</gene>
<dbReference type="Proteomes" id="UP001060085">
    <property type="component" value="Linkage Group LG06"/>
</dbReference>